<accession>A0A510K7W1</accession>
<dbReference type="EMBL" id="AP019831">
    <property type="protein sequence ID" value="BBM45933.1"/>
    <property type="molecule type" value="Genomic_DNA"/>
</dbReference>
<dbReference type="AlphaFoldDB" id="A0A510K7W1"/>
<gene>
    <name evidence="2" type="ORF">JMUB3870_2055</name>
</gene>
<evidence type="ECO:0000313" key="2">
    <source>
        <dbReference type="EMBL" id="BBM45933.1"/>
    </source>
</evidence>
<feature type="transmembrane region" description="Helical" evidence="1">
    <location>
        <begin position="374"/>
        <end position="392"/>
    </location>
</feature>
<keyword evidence="1" id="KW-0472">Membrane</keyword>
<keyword evidence="3" id="KW-1185">Reference proteome</keyword>
<evidence type="ECO:0000256" key="1">
    <source>
        <dbReference type="SAM" id="Phobius"/>
    </source>
</evidence>
<reference evidence="2 3" key="1">
    <citation type="submission" date="2019-07" db="EMBL/GenBank/DDBJ databases">
        <title>Complete Genome Sequence of Leptotrichia trevisanii Strain JMUB3870.</title>
        <authorList>
            <person name="Watanabe S."/>
            <person name="Cui L."/>
        </authorList>
    </citation>
    <scope>NUCLEOTIDE SEQUENCE [LARGE SCALE GENOMIC DNA]</scope>
    <source>
        <strain evidence="2 3">JMUB3870</strain>
    </source>
</reference>
<organism evidence="2 3">
    <name type="scientific">Leptotrichia trevisanii</name>
    <dbReference type="NCBI Taxonomy" id="109328"/>
    <lineage>
        <taxon>Bacteria</taxon>
        <taxon>Fusobacteriati</taxon>
        <taxon>Fusobacteriota</taxon>
        <taxon>Fusobacteriia</taxon>
        <taxon>Fusobacteriales</taxon>
        <taxon>Leptotrichiaceae</taxon>
        <taxon>Leptotrichia</taxon>
    </lineage>
</organism>
<proteinExistence type="predicted"/>
<sequence>MTRILEKVRKMKKISKLILFLFVFTIVQLFSYQYFKTIKITGKSMYKQFFLTEDIYENSKNNLGDIRIIDKSGKEVPYVIETGKKQEKNSEKVVARAKIDEVLTKKDKMEFIVKFNSDSSLKDIIGNRLELIPSKNFYTEYTLLGSNNGTDWEQVTSGEIYKTPDKSNFTIEFSEKRYEFYKIVTPLDKGNIFSEAILKLSNSEAGKLKTVGTKLDYKIEQEGKNTILKIKSKFLPLKNIVLDVNDEFQRNYTVRSGDNFYAEGIISKVGEKSNLIINLENVPKLSEIIVEIQNGDNSPLKINGVTGNYVPDRIVFRATEGEDYKITFGDENLNKPEYDIAEFVDSIKERDEVLVGKLEKSEGNNISKSKDYTVYYNVFIGFVVIVLIGFMIRKIGKNKK</sequence>
<keyword evidence="1" id="KW-1133">Transmembrane helix</keyword>
<dbReference type="Proteomes" id="UP000422644">
    <property type="component" value="Chromosome"/>
</dbReference>
<evidence type="ECO:0000313" key="3">
    <source>
        <dbReference type="Proteomes" id="UP000422644"/>
    </source>
</evidence>
<name>A0A510K7W1_9FUSO</name>
<protein>
    <submittedName>
        <fullName evidence="2">Uncharacterized protein</fullName>
    </submittedName>
</protein>
<dbReference type="Gene3D" id="2.60.120.260">
    <property type="entry name" value="Galactose-binding domain-like"/>
    <property type="match status" value="1"/>
</dbReference>
<keyword evidence="1" id="KW-0812">Transmembrane</keyword>